<dbReference type="Gene3D" id="2.30.110.10">
    <property type="entry name" value="Electron Transport, Fmn-binding Protein, Chain A"/>
    <property type="match status" value="1"/>
</dbReference>
<evidence type="ECO:0008006" key="3">
    <source>
        <dbReference type="Google" id="ProtNLM"/>
    </source>
</evidence>
<organism evidence="1 2">
    <name type="scientific">Streptomonospora alba</name>
    <dbReference type="NCBI Taxonomy" id="183763"/>
    <lineage>
        <taxon>Bacteria</taxon>
        <taxon>Bacillati</taxon>
        <taxon>Actinomycetota</taxon>
        <taxon>Actinomycetes</taxon>
        <taxon>Streptosporangiales</taxon>
        <taxon>Nocardiopsidaceae</taxon>
        <taxon>Streptomonospora</taxon>
    </lineage>
</organism>
<comment type="caution">
    <text evidence="1">The sequence shown here is derived from an EMBL/GenBank/DDBJ whole genome shotgun (WGS) entry which is preliminary data.</text>
</comment>
<accession>A0A0C2JCI2</accession>
<proteinExistence type="predicted"/>
<dbReference type="InterPro" id="IPR012349">
    <property type="entry name" value="Split_barrel_FMN-bd"/>
</dbReference>
<dbReference type="AlphaFoldDB" id="A0A0C2JCI2"/>
<evidence type="ECO:0000313" key="2">
    <source>
        <dbReference type="Proteomes" id="UP000031675"/>
    </source>
</evidence>
<gene>
    <name evidence="1" type="ORF">LP52_09620</name>
</gene>
<reference evidence="2" key="1">
    <citation type="journal article" date="2015" name="Chem. Biol.">
        <title>Structure, bioactivity, and resistance mechanism of streptomonomicin, an unusual lasso Peptide from an understudied halophilic actinomycete.</title>
        <authorList>
            <person name="Metelev M."/>
            <person name="Tietz J.I."/>
            <person name="Melby J.O."/>
            <person name="Blair P.M."/>
            <person name="Zhu L."/>
            <person name="Livnat I."/>
            <person name="Severinov K."/>
            <person name="Mitchell D.A."/>
        </authorList>
    </citation>
    <scope>NUCLEOTIDE SEQUENCE [LARGE SCALE GENOMIC DNA]</scope>
    <source>
        <strain evidence="2">YIM 90003</strain>
    </source>
</reference>
<sequence>MSLKRWFYRGGRPNRAARAIDGWTAALYARGIAPDRLVVLEVAGRRTGRTATTPLVMAAVDGERHLVSMLGEGSNWVRNVRAAGGAAVLRHGRREEVLLEEIAAEHRAPVLKAYLRRAPNARAHLPVGPDAPLAEFAHVAHRFPVFRVTAPPARAAAGGEP</sequence>
<dbReference type="Pfam" id="PF04075">
    <property type="entry name" value="F420H2_quin_red"/>
    <property type="match status" value="1"/>
</dbReference>
<keyword evidence="2" id="KW-1185">Reference proteome</keyword>
<dbReference type="Proteomes" id="UP000031675">
    <property type="component" value="Unassembled WGS sequence"/>
</dbReference>
<dbReference type="OrthoDB" id="3778270at2"/>
<dbReference type="EMBL" id="JROO01000016">
    <property type="protein sequence ID" value="KIH99126.1"/>
    <property type="molecule type" value="Genomic_DNA"/>
</dbReference>
<dbReference type="RefSeq" id="WP_040272615.1">
    <property type="nucleotide sequence ID" value="NZ_JROO01000016.1"/>
</dbReference>
<protein>
    <recommendedName>
        <fullName evidence="3">Nitroreductase</fullName>
    </recommendedName>
</protein>
<dbReference type="STRING" id="183763.LP52_09620"/>
<name>A0A0C2JCI2_9ACTN</name>
<evidence type="ECO:0000313" key="1">
    <source>
        <dbReference type="EMBL" id="KIH99126.1"/>
    </source>
</evidence>
<dbReference type="InterPro" id="IPR004378">
    <property type="entry name" value="F420H2_quin_Rdtase"/>
</dbReference>
<dbReference type="GO" id="GO:0016491">
    <property type="term" value="F:oxidoreductase activity"/>
    <property type="evidence" value="ECO:0007669"/>
    <property type="project" value="InterPro"/>
</dbReference>